<dbReference type="PIRSF" id="PIRSF005261">
    <property type="entry name" value="Heat_shock_Hsp33"/>
    <property type="match status" value="1"/>
</dbReference>
<keyword evidence="1" id="KW-0963">Cytoplasm</keyword>
<keyword evidence="2" id="KW-0862">Zinc</keyword>
<dbReference type="PANTHER" id="PTHR30111:SF1">
    <property type="entry name" value="33 KDA CHAPERONIN"/>
    <property type="match status" value="1"/>
</dbReference>
<dbReference type="Gene3D" id="3.90.1280.10">
    <property type="entry name" value="HSP33 redox switch-like"/>
    <property type="match status" value="1"/>
</dbReference>
<comment type="caution">
    <text evidence="6">The sequence shown here is derived from an EMBL/GenBank/DDBJ whole genome shotgun (WGS) entry which is preliminary data.</text>
</comment>
<evidence type="ECO:0000313" key="6">
    <source>
        <dbReference type="EMBL" id="MCQ8897209.1"/>
    </source>
</evidence>
<evidence type="ECO:0000256" key="4">
    <source>
        <dbReference type="ARBA" id="ARBA00023186"/>
    </source>
</evidence>
<reference evidence="6 7" key="1">
    <citation type="submission" date="2022-07" db="EMBL/GenBank/DDBJ databases">
        <authorList>
            <person name="Xamxidin M."/>
            <person name="Wu M."/>
        </authorList>
    </citation>
    <scope>NUCLEOTIDE SEQUENCE [LARGE SCALE GENOMIC DNA]</scope>
    <source>
        <strain evidence="6 7">NBRC 111650</strain>
    </source>
</reference>
<dbReference type="SUPFAM" id="SSF118352">
    <property type="entry name" value="HSP33 redox switch-like"/>
    <property type="match status" value="1"/>
</dbReference>
<evidence type="ECO:0000313" key="7">
    <source>
        <dbReference type="Proteomes" id="UP001204142"/>
    </source>
</evidence>
<dbReference type="InterPro" id="IPR023212">
    <property type="entry name" value="Hsp33_helix_hairpin_bin_dom_sf"/>
</dbReference>
<proteinExistence type="predicted"/>
<organism evidence="6 7">
    <name type="scientific">Limnobacter humi</name>
    <dbReference type="NCBI Taxonomy" id="1778671"/>
    <lineage>
        <taxon>Bacteria</taxon>
        <taxon>Pseudomonadati</taxon>
        <taxon>Pseudomonadota</taxon>
        <taxon>Betaproteobacteria</taxon>
        <taxon>Burkholderiales</taxon>
        <taxon>Burkholderiaceae</taxon>
        <taxon>Limnobacter</taxon>
    </lineage>
</organism>
<keyword evidence="5" id="KW-0676">Redox-active center</keyword>
<keyword evidence="7" id="KW-1185">Reference proteome</keyword>
<evidence type="ECO:0000256" key="5">
    <source>
        <dbReference type="ARBA" id="ARBA00023284"/>
    </source>
</evidence>
<evidence type="ECO:0000256" key="3">
    <source>
        <dbReference type="ARBA" id="ARBA00023157"/>
    </source>
</evidence>
<dbReference type="CDD" id="cd00498">
    <property type="entry name" value="Hsp33"/>
    <property type="match status" value="1"/>
</dbReference>
<dbReference type="Gene3D" id="3.55.30.10">
    <property type="entry name" value="Hsp33 domain"/>
    <property type="match status" value="1"/>
</dbReference>
<keyword evidence="3" id="KW-1015">Disulfide bond</keyword>
<evidence type="ECO:0000256" key="2">
    <source>
        <dbReference type="ARBA" id="ARBA00022833"/>
    </source>
</evidence>
<dbReference type="PANTHER" id="PTHR30111">
    <property type="entry name" value="33 KDA CHAPERONIN"/>
    <property type="match status" value="1"/>
</dbReference>
<protein>
    <submittedName>
        <fullName evidence="6">Hsp33 family molecular chaperone HslO</fullName>
    </submittedName>
</protein>
<dbReference type="Pfam" id="PF01430">
    <property type="entry name" value="HSP33"/>
    <property type="match status" value="1"/>
</dbReference>
<dbReference type="RefSeq" id="WP_256765008.1">
    <property type="nucleotide sequence ID" value="NZ_JANIGO010000004.1"/>
</dbReference>
<dbReference type="InterPro" id="IPR016153">
    <property type="entry name" value="Heat_shock_Hsp33_N"/>
</dbReference>
<dbReference type="SUPFAM" id="SSF64397">
    <property type="entry name" value="Hsp33 domain"/>
    <property type="match status" value="1"/>
</dbReference>
<sequence>MTDTLRTLVFETASVRAQLVSLNDSWTAIARNHDHPPAVLEMLGQLVAASAVLSASLKFEGSLILQIQGDGPVKLAVAECNSRLGLRATVKIAEGTTIAPEATFAELVNQQGKGICVIVLDPRNRLPGQSPYQGVVPLVGNSVADALEAYMHSSEQLETRLVLNADATKASGLMLQQMPTSGGKSVEAQFDPDGWPRLVALANTLQADEHLSTALDELATRLFWEENPAVLADRHPHFECSCSADKVRSMLVTLGEAEVREALSENPTLEVQCDFCGTNYSFNQADCLALFKNDEGSDEEKPTLH</sequence>
<dbReference type="InterPro" id="IPR000397">
    <property type="entry name" value="Heat_shock_Hsp33"/>
</dbReference>
<dbReference type="InterPro" id="IPR016154">
    <property type="entry name" value="Heat_shock_Hsp33_C"/>
</dbReference>
<dbReference type="EMBL" id="JANIGO010000004">
    <property type="protein sequence ID" value="MCQ8897209.1"/>
    <property type="molecule type" value="Genomic_DNA"/>
</dbReference>
<dbReference type="Proteomes" id="UP001204142">
    <property type="component" value="Unassembled WGS sequence"/>
</dbReference>
<name>A0ABT1WIG4_9BURK</name>
<gene>
    <name evidence="6" type="ORF">NQT62_12265</name>
</gene>
<evidence type="ECO:0000256" key="1">
    <source>
        <dbReference type="ARBA" id="ARBA00022490"/>
    </source>
</evidence>
<keyword evidence="4" id="KW-0143">Chaperone</keyword>
<accession>A0ABT1WIG4</accession>
<dbReference type="Gene3D" id="1.10.287.480">
    <property type="entry name" value="helix hairpin bin"/>
    <property type="match status" value="1"/>
</dbReference>